<dbReference type="GO" id="GO:0003677">
    <property type="term" value="F:DNA binding"/>
    <property type="evidence" value="ECO:0007669"/>
    <property type="project" value="InterPro"/>
</dbReference>
<feature type="region of interest" description="Disordered" evidence="3">
    <location>
        <begin position="462"/>
        <end position="501"/>
    </location>
</feature>
<evidence type="ECO:0000259" key="4">
    <source>
        <dbReference type="PROSITE" id="PS50048"/>
    </source>
</evidence>
<keyword evidence="6" id="KW-1185">Reference proteome</keyword>
<dbReference type="GO" id="GO:0006351">
    <property type="term" value="P:DNA-templated transcription"/>
    <property type="evidence" value="ECO:0007669"/>
    <property type="project" value="InterPro"/>
</dbReference>
<dbReference type="PANTHER" id="PTHR46910">
    <property type="entry name" value="TRANSCRIPTION FACTOR PDR1"/>
    <property type="match status" value="1"/>
</dbReference>
<reference evidence="5 6" key="1">
    <citation type="journal article" date="2020" name="ISME J.">
        <title>Uncovering the hidden diversity of litter-decomposition mechanisms in mushroom-forming fungi.</title>
        <authorList>
            <person name="Floudas D."/>
            <person name="Bentzer J."/>
            <person name="Ahren D."/>
            <person name="Johansson T."/>
            <person name="Persson P."/>
            <person name="Tunlid A."/>
        </authorList>
    </citation>
    <scope>NUCLEOTIDE SEQUENCE [LARGE SCALE GENOMIC DNA]</scope>
    <source>
        <strain evidence="5 6">CBS 175.51</strain>
    </source>
</reference>
<dbReference type="Proteomes" id="UP000541558">
    <property type="component" value="Unassembled WGS sequence"/>
</dbReference>
<dbReference type="SMART" id="SM00066">
    <property type="entry name" value="GAL4"/>
    <property type="match status" value="1"/>
</dbReference>
<dbReference type="PANTHER" id="PTHR46910:SF38">
    <property type="entry name" value="ZN(2)-C6 FUNGAL-TYPE DOMAIN-CONTAINING PROTEIN"/>
    <property type="match status" value="1"/>
</dbReference>
<dbReference type="CDD" id="cd14723">
    <property type="entry name" value="ZIP_Ppr1"/>
    <property type="match status" value="1"/>
</dbReference>
<organism evidence="5 6">
    <name type="scientific">Ephemerocybe angulata</name>
    <dbReference type="NCBI Taxonomy" id="980116"/>
    <lineage>
        <taxon>Eukaryota</taxon>
        <taxon>Fungi</taxon>
        <taxon>Dikarya</taxon>
        <taxon>Basidiomycota</taxon>
        <taxon>Agaricomycotina</taxon>
        <taxon>Agaricomycetes</taxon>
        <taxon>Agaricomycetidae</taxon>
        <taxon>Agaricales</taxon>
        <taxon>Agaricineae</taxon>
        <taxon>Psathyrellaceae</taxon>
        <taxon>Ephemerocybe</taxon>
    </lineage>
</organism>
<feature type="region of interest" description="Disordered" evidence="3">
    <location>
        <begin position="1259"/>
        <end position="1388"/>
    </location>
</feature>
<feature type="compositionally biased region" description="Low complexity" evidence="3">
    <location>
        <begin position="1293"/>
        <end position="1303"/>
    </location>
</feature>
<feature type="compositionally biased region" description="Basic and acidic residues" evidence="3">
    <location>
        <begin position="840"/>
        <end position="851"/>
    </location>
</feature>
<evidence type="ECO:0000313" key="6">
    <source>
        <dbReference type="Proteomes" id="UP000541558"/>
    </source>
</evidence>
<evidence type="ECO:0000313" key="5">
    <source>
        <dbReference type="EMBL" id="KAF5317195.1"/>
    </source>
</evidence>
<dbReference type="EMBL" id="JAACJK010000219">
    <property type="protein sequence ID" value="KAF5317195.1"/>
    <property type="molecule type" value="Genomic_DNA"/>
</dbReference>
<feature type="region of interest" description="Disordered" evidence="3">
    <location>
        <begin position="114"/>
        <end position="285"/>
    </location>
</feature>
<dbReference type="InterPro" id="IPR007219">
    <property type="entry name" value="XnlR_reg_dom"/>
</dbReference>
<feature type="compositionally biased region" description="Basic and acidic residues" evidence="3">
    <location>
        <begin position="1207"/>
        <end position="1219"/>
    </location>
</feature>
<dbReference type="InterPro" id="IPR050987">
    <property type="entry name" value="AtrR-like"/>
</dbReference>
<feature type="region of interest" description="Disordered" evidence="3">
    <location>
        <begin position="1133"/>
        <end position="1219"/>
    </location>
</feature>
<feature type="compositionally biased region" description="Low complexity" evidence="3">
    <location>
        <begin position="210"/>
        <end position="249"/>
    </location>
</feature>
<proteinExistence type="predicted"/>
<feature type="region of interest" description="Disordered" evidence="3">
    <location>
        <begin position="322"/>
        <end position="352"/>
    </location>
</feature>
<feature type="compositionally biased region" description="Basic and acidic residues" evidence="3">
    <location>
        <begin position="1135"/>
        <end position="1148"/>
    </location>
</feature>
<dbReference type="GO" id="GO:0000981">
    <property type="term" value="F:DNA-binding transcription factor activity, RNA polymerase II-specific"/>
    <property type="evidence" value="ECO:0007669"/>
    <property type="project" value="InterPro"/>
</dbReference>
<dbReference type="CDD" id="cd12148">
    <property type="entry name" value="fungal_TF_MHR"/>
    <property type="match status" value="1"/>
</dbReference>
<feature type="compositionally biased region" description="Low complexity" evidence="3">
    <location>
        <begin position="156"/>
        <end position="169"/>
    </location>
</feature>
<dbReference type="Pfam" id="PF00172">
    <property type="entry name" value="Zn_clus"/>
    <property type="match status" value="1"/>
</dbReference>
<feature type="region of interest" description="Disordered" evidence="3">
    <location>
        <begin position="907"/>
        <end position="999"/>
    </location>
</feature>
<evidence type="ECO:0000256" key="1">
    <source>
        <dbReference type="ARBA" id="ARBA00022723"/>
    </source>
</evidence>
<dbReference type="SMART" id="SM00906">
    <property type="entry name" value="Fungal_trans"/>
    <property type="match status" value="1"/>
</dbReference>
<name>A0A8H5B5M6_9AGAR</name>
<feature type="domain" description="Zn(2)-C6 fungal-type" evidence="4">
    <location>
        <begin position="45"/>
        <end position="78"/>
    </location>
</feature>
<feature type="compositionally biased region" description="Polar residues" evidence="3">
    <location>
        <begin position="184"/>
        <end position="202"/>
    </location>
</feature>
<dbReference type="PROSITE" id="PS50048">
    <property type="entry name" value="ZN2_CY6_FUNGAL_2"/>
    <property type="match status" value="1"/>
</dbReference>
<sequence>MPSNPPLPSHPRNAPTTSRTLYTDHSALVAHPDGMPSKKRKIDRACDGCRRKKTRCDGPWTLNNVCTNCIQSKKACTYVEASKPRGPPKAYVVGLEDRVEELEALLAQIKPGVDFSDELGPPVPRDSWKDSDEDVQVMRKHTWSAKSTPAASGNTSTIQQPSSSTQPLPTSLPPLIIPFHQQDEPSGTPSPTAKTTHLQFRSQKPKYRRSFTTSERSSASVSSPSTTKSATMHQSPLSLAPSSEYAYYSSDDESDKSDELVESSLAGRNPLTLRTTSSGPHPEANMILFHGRSSTAGLVEATRRFKHLHMQETMKMDVTTPEETAGDIGASSESQSQSSSQVRVKLERPDNSDVAVTRRPQFWRTAPWELGLDSGSSSASPSTISAGVVARFPPQDLCETLIDLYFHHNNSTFPLLHRPTFEQQWREKLHEKDFWFAAGCLMLFSVASRWCTDERVLDLSTEGRNRTDHSPRRRGRDDGYDKASEETSQERNPQDESSHEKPWWNAGLPFFDAASEVIRANANMVHGASLFEVQTLALMATYLRGTKLFPAAWIINSIGLRRALDAGAHRKQIYRETPTPEDELWKRAFWLLIAFDRIGGVILGRSVGIGEEDFDLEFPLEVDDPYWGDTHGWKQPENVTCTISAFNHFLRLTQVIAFTSRTIYAINKPKVFSGLIKGDWQSEVVTQLNTALEEWTESIPPHLKWSEDISDPLLYNLSATLATTYHLTRLLIYRPFIPPPPLLPPSLREEGRAPSSTPTIPFPALAICLSSARACTRILEHQLRKQSWDTCHIPNFVNAAYVCAGLFLLALWDLKGQQKALLKLQGAGVVSSANSSNGDGMEKDGRDRNVPEDEDIDTKQVLQTLKEKMEDLLSDIHILIEALQWAEPRWQFVGPMVAQLKGSLPEQSDLDFRTPTPPVVASSSSSRKSSFQDIRRQRQQQKLKRNGQSQENDEQHHGLRTRHSHPSLISLQDSTHVDLLRRSPPPGQQRMMRGSEGNPGPTIFVHEHYPHLHTMADEDFEESPELRIQLPRVDYDPPTFNGGAQGKFLADQTHQIRQAYSVSPSSTSSGHVPEALHQHQHDPHRRPAYRHQDDVALARHPAAGPGSYSRDGFAHPASVPYISGSVRRSSMVLPRPHDLNESGHDPHYPQRMLGTRTPSFDDFRSDALPPKFRLNVPSRSSVNPLDRGGAGVDDDRKPLALSSPSGHRQEHRDGVDSGVRGLDERQYHHEHRSDVRTGVHSPYANSFPAGLELRYPWPAAEGQDRPQGQHLAHTHNTPSYHHTPNNTDWKQLPPAAHQQQQHGGAPGPGPSGYSSNGGYGHYQQIAVDDSPLSMSPVSTRSEEHRPHLMYPGADATSMPPGYGNLRPGPERVVPYNRHPGFHGGRSPT</sequence>
<feature type="region of interest" description="Disordered" evidence="3">
    <location>
        <begin position="830"/>
        <end position="857"/>
    </location>
</feature>
<gene>
    <name evidence="5" type="ORF">D9611_003829</name>
</gene>
<feature type="compositionally biased region" description="Polar residues" evidence="3">
    <location>
        <begin position="144"/>
        <end position="155"/>
    </location>
</feature>
<dbReference type="SUPFAM" id="SSF57701">
    <property type="entry name" value="Zn2/Cys6 DNA-binding domain"/>
    <property type="match status" value="1"/>
</dbReference>
<keyword evidence="2" id="KW-0539">Nucleus</keyword>
<dbReference type="Pfam" id="PF04082">
    <property type="entry name" value="Fungal_trans"/>
    <property type="match status" value="1"/>
</dbReference>
<evidence type="ECO:0000256" key="3">
    <source>
        <dbReference type="SAM" id="MobiDB-lite"/>
    </source>
</evidence>
<protein>
    <recommendedName>
        <fullName evidence="4">Zn(2)-C6 fungal-type domain-containing protein</fullName>
    </recommendedName>
</protein>
<feature type="compositionally biased region" description="Low complexity" evidence="3">
    <location>
        <begin position="331"/>
        <end position="341"/>
    </location>
</feature>
<keyword evidence="1" id="KW-0479">Metal-binding</keyword>
<evidence type="ECO:0000256" key="2">
    <source>
        <dbReference type="ARBA" id="ARBA00023242"/>
    </source>
</evidence>
<dbReference type="InterPro" id="IPR036864">
    <property type="entry name" value="Zn2-C6_fun-type_DNA-bd_sf"/>
</dbReference>
<accession>A0A8H5B5M6</accession>
<dbReference type="Gene3D" id="4.10.240.10">
    <property type="entry name" value="Zn(2)-C6 fungal-type DNA-binding domain"/>
    <property type="match status" value="1"/>
</dbReference>
<dbReference type="PROSITE" id="PS00463">
    <property type="entry name" value="ZN2_CY6_FUNGAL_1"/>
    <property type="match status" value="1"/>
</dbReference>
<feature type="region of interest" description="Disordered" evidence="3">
    <location>
        <begin position="1059"/>
        <end position="1088"/>
    </location>
</feature>
<dbReference type="OrthoDB" id="4456959at2759"/>
<dbReference type="CDD" id="cd00067">
    <property type="entry name" value="GAL4"/>
    <property type="match status" value="1"/>
</dbReference>
<comment type="caution">
    <text evidence="5">The sequence shown here is derived from an EMBL/GenBank/DDBJ whole genome shotgun (WGS) entry which is preliminary data.</text>
</comment>
<feature type="compositionally biased region" description="Polar residues" evidence="3">
    <location>
        <begin position="1274"/>
        <end position="1289"/>
    </location>
</feature>
<dbReference type="GO" id="GO:0008270">
    <property type="term" value="F:zinc ion binding"/>
    <property type="evidence" value="ECO:0007669"/>
    <property type="project" value="InterPro"/>
</dbReference>
<feature type="region of interest" description="Disordered" evidence="3">
    <location>
        <begin position="1"/>
        <end position="20"/>
    </location>
</feature>
<dbReference type="InterPro" id="IPR001138">
    <property type="entry name" value="Zn2Cys6_DnaBD"/>
</dbReference>